<dbReference type="PROSITE" id="PS51292">
    <property type="entry name" value="ZF_RING_CH"/>
    <property type="match status" value="1"/>
</dbReference>
<proteinExistence type="predicted"/>
<evidence type="ECO:0000259" key="6">
    <source>
        <dbReference type="PROSITE" id="PS51292"/>
    </source>
</evidence>
<keyword evidence="5" id="KW-1133">Transmembrane helix</keyword>
<evidence type="ECO:0000313" key="8">
    <source>
        <dbReference type="Proteomes" id="UP000467840"/>
    </source>
</evidence>
<keyword evidence="5" id="KW-0812">Transmembrane</keyword>
<evidence type="ECO:0000256" key="3">
    <source>
        <dbReference type="ARBA" id="ARBA00022833"/>
    </source>
</evidence>
<reference evidence="7 8" key="1">
    <citation type="journal article" date="2020" name="Mol. Plant">
        <title>The Chromosome-Based Rubber Tree Genome Provides New Insights into Spurge Genome Evolution and Rubber Biosynthesis.</title>
        <authorList>
            <person name="Liu J."/>
            <person name="Shi C."/>
            <person name="Shi C.C."/>
            <person name="Li W."/>
            <person name="Zhang Q.J."/>
            <person name="Zhang Y."/>
            <person name="Li K."/>
            <person name="Lu H.F."/>
            <person name="Shi C."/>
            <person name="Zhu S.T."/>
            <person name="Xiao Z.Y."/>
            <person name="Nan H."/>
            <person name="Yue Y."/>
            <person name="Zhu X.G."/>
            <person name="Wu Y."/>
            <person name="Hong X.N."/>
            <person name="Fan G.Y."/>
            <person name="Tong Y."/>
            <person name="Zhang D."/>
            <person name="Mao C.L."/>
            <person name="Liu Y.L."/>
            <person name="Hao S.J."/>
            <person name="Liu W.Q."/>
            <person name="Lv M.Q."/>
            <person name="Zhang H.B."/>
            <person name="Liu Y."/>
            <person name="Hu-Tang G.R."/>
            <person name="Wang J.P."/>
            <person name="Wang J.H."/>
            <person name="Sun Y.H."/>
            <person name="Ni S.B."/>
            <person name="Chen W.B."/>
            <person name="Zhang X.C."/>
            <person name="Jiao Y.N."/>
            <person name="Eichler E.E."/>
            <person name="Li G.H."/>
            <person name="Liu X."/>
            <person name="Gao L.Z."/>
        </authorList>
    </citation>
    <scope>NUCLEOTIDE SEQUENCE [LARGE SCALE GENOMIC DNA]</scope>
    <source>
        <strain evidence="8">cv. GT1</strain>
        <tissue evidence="7">Leaf</tissue>
    </source>
</reference>
<accession>A0A6A6KPU0</accession>
<feature type="compositionally biased region" description="Polar residues" evidence="4">
    <location>
        <begin position="295"/>
        <end position="309"/>
    </location>
</feature>
<dbReference type="Gene3D" id="3.30.40.10">
    <property type="entry name" value="Zinc/RING finger domain, C3HC4 (zinc finger)"/>
    <property type="match status" value="1"/>
</dbReference>
<comment type="caution">
    <text evidence="7">The sequence shown here is derived from an EMBL/GenBank/DDBJ whole genome shotgun (WGS) entry which is preliminary data.</text>
</comment>
<dbReference type="PANTHER" id="PTHR46158">
    <property type="entry name" value="OS02G0165000 PROTEIN"/>
    <property type="match status" value="1"/>
</dbReference>
<dbReference type="SMART" id="SM00744">
    <property type="entry name" value="RINGv"/>
    <property type="match status" value="1"/>
</dbReference>
<evidence type="ECO:0000256" key="5">
    <source>
        <dbReference type="SAM" id="Phobius"/>
    </source>
</evidence>
<evidence type="ECO:0000256" key="2">
    <source>
        <dbReference type="ARBA" id="ARBA00022771"/>
    </source>
</evidence>
<keyword evidence="8" id="KW-1185">Reference proteome</keyword>
<feature type="domain" description="RING-CH-type" evidence="6">
    <location>
        <begin position="113"/>
        <end position="175"/>
    </location>
</feature>
<evidence type="ECO:0000256" key="1">
    <source>
        <dbReference type="ARBA" id="ARBA00022723"/>
    </source>
</evidence>
<keyword evidence="3" id="KW-0862">Zinc</keyword>
<keyword evidence="1" id="KW-0479">Metal-binding</keyword>
<dbReference type="GO" id="GO:0008270">
    <property type="term" value="F:zinc ion binding"/>
    <property type="evidence" value="ECO:0007669"/>
    <property type="project" value="UniProtKB-KW"/>
</dbReference>
<protein>
    <recommendedName>
        <fullName evidence="6">RING-CH-type domain-containing protein</fullName>
    </recommendedName>
</protein>
<dbReference type="InterPro" id="IPR013083">
    <property type="entry name" value="Znf_RING/FYVE/PHD"/>
</dbReference>
<dbReference type="Pfam" id="PF12906">
    <property type="entry name" value="RINGv"/>
    <property type="match status" value="1"/>
</dbReference>
<dbReference type="InterPro" id="IPR011016">
    <property type="entry name" value="Znf_RING-CH"/>
</dbReference>
<keyword evidence="5" id="KW-0472">Membrane</keyword>
<feature type="transmembrane region" description="Helical" evidence="5">
    <location>
        <begin position="204"/>
        <end position="223"/>
    </location>
</feature>
<feature type="transmembrane region" description="Helical" evidence="5">
    <location>
        <begin position="261"/>
        <end position="284"/>
    </location>
</feature>
<name>A0A6A6KPU0_HEVBR</name>
<keyword evidence="2" id="KW-0863">Zinc-finger</keyword>
<feature type="region of interest" description="Disordered" evidence="4">
    <location>
        <begin position="71"/>
        <end position="112"/>
    </location>
</feature>
<dbReference type="PANTHER" id="PTHR46158:SF10">
    <property type="entry name" value="RING-CH-TYPE DOMAIN-CONTAINING PROTEIN"/>
    <property type="match status" value="1"/>
</dbReference>
<evidence type="ECO:0000313" key="7">
    <source>
        <dbReference type="EMBL" id="KAF2289938.1"/>
    </source>
</evidence>
<feature type="compositionally biased region" description="Polar residues" evidence="4">
    <location>
        <begin position="316"/>
        <end position="325"/>
    </location>
</feature>
<dbReference type="Proteomes" id="UP000467840">
    <property type="component" value="Chromosome 8"/>
</dbReference>
<feature type="transmembrane region" description="Helical" evidence="5">
    <location>
        <begin position="235"/>
        <end position="255"/>
    </location>
</feature>
<dbReference type="EMBL" id="JAAGAX010000016">
    <property type="protein sequence ID" value="KAF2289938.1"/>
    <property type="molecule type" value="Genomic_DNA"/>
</dbReference>
<dbReference type="CDD" id="cd16495">
    <property type="entry name" value="RING_CH-C4HC3_MARCH"/>
    <property type="match status" value="1"/>
</dbReference>
<evidence type="ECO:0000256" key="4">
    <source>
        <dbReference type="SAM" id="MobiDB-lite"/>
    </source>
</evidence>
<feature type="region of interest" description="Disordered" evidence="4">
    <location>
        <begin position="295"/>
        <end position="333"/>
    </location>
</feature>
<dbReference type="AlphaFoldDB" id="A0A6A6KPU0"/>
<dbReference type="SUPFAM" id="SSF57850">
    <property type="entry name" value="RING/U-box"/>
    <property type="match status" value="1"/>
</dbReference>
<sequence>MNDSPDPFTSKSKSTIRSLLPKLSFKYRSTTSDIENAAILALGGSSAAIEKKPFLSRTLSFTRFFTPRTKRTSSLPVTPISHSNPESTHGGHAYNPSSSAPCGSDENDDSGENIPEEEAVCRICLIELGEGADTLKMECSCKGELALAHKECAVKWFSIKGNKTCDVCKQDVKNLPVTLLRVQNPRGNGARPIEVAQYRQVGKLGSGAIAISLPFSCIMGLLASMTSTTMVRRRYVWVYATTQFALVVLSAHLYYSSLHMQGVLSVLLATFTGFGITMCGSSVIGEICRWRTRRAQANQQHGSQGETQPHQPPTAAHQTVTNPNPQDIDIGDSETTRGANLAEVLDVDSGSSFSLGYYSIGLLRFSMDPTNTNDNNYKMENNPQFQ</sequence>
<gene>
    <name evidence="7" type="ORF">GH714_039237</name>
</gene>
<organism evidence="7 8">
    <name type="scientific">Hevea brasiliensis</name>
    <name type="common">Para rubber tree</name>
    <name type="synonym">Siphonia brasiliensis</name>
    <dbReference type="NCBI Taxonomy" id="3981"/>
    <lineage>
        <taxon>Eukaryota</taxon>
        <taxon>Viridiplantae</taxon>
        <taxon>Streptophyta</taxon>
        <taxon>Embryophyta</taxon>
        <taxon>Tracheophyta</taxon>
        <taxon>Spermatophyta</taxon>
        <taxon>Magnoliopsida</taxon>
        <taxon>eudicotyledons</taxon>
        <taxon>Gunneridae</taxon>
        <taxon>Pentapetalae</taxon>
        <taxon>rosids</taxon>
        <taxon>fabids</taxon>
        <taxon>Malpighiales</taxon>
        <taxon>Euphorbiaceae</taxon>
        <taxon>Crotonoideae</taxon>
        <taxon>Micrandreae</taxon>
        <taxon>Hevea</taxon>
    </lineage>
</organism>